<comment type="catalytic activity">
    <reaction evidence="3">
        <text>3-(methylsulfanyl)propanoate + ATP + CoA = 3-(methylsulfanyl)propanoyl-CoA + AMP + diphosphate</text>
        <dbReference type="Rhea" id="RHEA:43052"/>
        <dbReference type="ChEBI" id="CHEBI:30616"/>
        <dbReference type="ChEBI" id="CHEBI:33019"/>
        <dbReference type="ChEBI" id="CHEBI:49016"/>
        <dbReference type="ChEBI" id="CHEBI:57287"/>
        <dbReference type="ChEBI" id="CHEBI:82815"/>
        <dbReference type="ChEBI" id="CHEBI:456215"/>
        <dbReference type="EC" id="6.2.1.44"/>
    </reaction>
    <physiologicalReaction direction="left-to-right" evidence="3">
        <dbReference type="Rhea" id="RHEA:43053"/>
    </physiologicalReaction>
</comment>
<dbReference type="PANTHER" id="PTHR24096">
    <property type="entry name" value="LONG-CHAIN-FATTY-ACID--COA LIGASE"/>
    <property type="match status" value="1"/>
</dbReference>
<accession>A0A239HCD3</accession>
<dbReference type="SUPFAM" id="SSF56801">
    <property type="entry name" value="Acetyl-CoA synthetase-like"/>
    <property type="match status" value="1"/>
</dbReference>
<dbReference type="Pfam" id="PF13193">
    <property type="entry name" value="AMP-binding_C"/>
    <property type="match status" value="1"/>
</dbReference>
<proteinExistence type="inferred from homology"/>
<evidence type="ECO:0000313" key="8">
    <source>
        <dbReference type="EMBL" id="SNS78821.1"/>
    </source>
</evidence>
<dbReference type="PANTHER" id="PTHR24096:SF267">
    <property type="entry name" value="MALONATE--COA LIGASE ACSF3, MITOCHONDRIAL"/>
    <property type="match status" value="1"/>
</dbReference>
<dbReference type="InterPro" id="IPR025110">
    <property type="entry name" value="AMP-bd_C"/>
</dbReference>
<comment type="similarity">
    <text evidence="1">Belongs to the ATP-dependent AMP-binding enzyme family.</text>
</comment>
<evidence type="ECO:0000259" key="6">
    <source>
        <dbReference type="Pfam" id="PF00501"/>
    </source>
</evidence>
<dbReference type="Proteomes" id="UP000198339">
    <property type="component" value="Unassembled WGS sequence"/>
</dbReference>
<evidence type="ECO:0000259" key="7">
    <source>
        <dbReference type="Pfam" id="PF13193"/>
    </source>
</evidence>
<evidence type="ECO:0000313" key="9">
    <source>
        <dbReference type="Proteomes" id="UP000198339"/>
    </source>
</evidence>
<dbReference type="FunFam" id="3.30.300.30:FF:000008">
    <property type="entry name" value="2,3-dihydroxybenzoate-AMP ligase"/>
    <property type="match status" value="1"/>
</dbReference>
<feature type="domain" description="AMP-dependent synthetase/ligase" evidence="6">
    <location>
        <begin position="20"/>
        <end position="380"/>
    </location>
</feature>
<dbReference type="Gene3D" id="3.40.50.12780">
    <property type="entry name" value="N-terminal domain of ligase-like"/>
    <property type="match status" value="1"/>
</dbReference>
<dbReference type="EMBL" id="FZPA01000005">
    <property type="protein sequence ID" value="SNS78821.1"/>
    <property type="molecule type" value="Genomic_DNA"/>
</dbReference>
<keyword evidence="9" id="KW-1185">Reference proteome</keyword>
<evidence type="ECO:0000256" key="3">
    <source>
        <dbReference type="ARBA" id="ARBA00051915"/>
    </source>
</evidence>
<dbReference type="InterPro" id="IPR020845">
    <property type="entry name" value="AMP-binding_CS"/>
</dbReference>
<gene>
    <name evidence="8" type="ORF">SAMN06295955_10578</name>
</gene>
<dbReference type="OrthoDB" id="9803968at2"/>
<dbReference type="Pfam" id="PF00501">
    <property type="entry name" value="AMP-binding"/>
    <property type="match status" value="1"/>
</dbReference>
<dbReference type="PROSITE" id="PS00455">
    <property type="entry name" value="AMP_BINDING"/>
    <property type="match status" value="1"/>
</dbReference>
<name>A0A239HCD3_9SPHN</name>
<dbReference type="InterPro" id="IPR042099">
    <property type="entry name" value="ANL_N_sf"/>
</dbReference>
<dbReference type="Gene3D" id="3.30.300.30">
    <property type="match status" value="1"/>
</dbReference>
<evidence type="ECO:0000256" key="1">
    <source>
        <dbReference type="ARBA" id="ARBA00006432"/>
    </source>
</evidence>
<evidence type="ECO:0000256" key="2">
    <source>
        <dbReference type="ARBA" id="ARBA00022598"/>
    </source>
</evidence>
<dbReference type="EC" id="6.2.1.44" evidence="4"/>
<dbReference type="InterPro" id="IPR045851">
    <property type="entry name" value="AMP-bd_C_sf"/>
</dbReference>
<protein>
    <recommendedName>
        <fullName evidence="5">3-methylmercaptopropionyl-CoA ligase</fullName>
        <ecNumber evidence="4">6.2.1.44</ecNumber>
    </recommendedName>
</protein>
<evidence type="ECO:0000256" key="5">
    <source>
        <dbReference type="ARBA" id="ARBA00067668"/>
    </source>
</evidence>
<organism evidence="8 9">
    <name type="scientific">Sphingopyxis indica</name>
    <dbReference type="NCBI Taxonomy" id="436663"/>
    <lineage>
        <taxon>Bacteria</taxon>
        <taxon>Pseudomonadati</taxon>
        <taxon>Pseudomonadota</taxon>
        <taxon>Alphaproteobacteria</taxon>
        <taxon>Sphingomonadales</taxon>
        <taxon>Sphingomonadaceae</taxon>
        <taxon>Sphingopyxis</taxon>
    </lineage>
</organism>
<sequence length="524" mass="56693">MSQAAEQVPAAATARPGSVEHWALTRPSVVAFVEGDRSLTWGELNDHADRLAAALSERGIKAGDVVGVRTQIRIEWPVIDAALAKLGAAVLGMNWRLTPAEVEYVLGNSGAAGLICDDADPAPLLPALARCQPKVQISIDTAASGFTSWQDALSLPAEPRFSRQPAGLVIYTSGTTGLPKGVGQNRVAPADMQRVAEYYASIAARSPRGIDDVILCTMPFSHGAGPGLVRGGVNAGATMILQRRFDPVEVLELIQTYRVTIWTGVPTMLKRIAALGDDVMTHYDLSSMRALHTGAAPVPPSLKQWARAHFGETLHEAYGATEVGMIAHLTPDMQKVRPASSGYPYRHVEVSVRDDKGRPLPTGEAGELWIRTPVTIKNYLNAPGLGPDTLDPDGFFRVGDVGYVDEEGYIFITDRIKDMIISGGVNIYPAEIEAVLIRHPAIQDVAVIGIPDDEFGESVKAFVELKPGATLADGELRDFARGALASYKRPKSIDIVDDLPRNTMGKILKRELREPYWKDRDRQV</sequence>
<evidence type="ECO:0000256" key="4">
    <source>
        <dbReference type="ARBA" id="ARBA00066616"/>
    </source>
</evidence>
<dbReference type="AlphaFoldDB" id="A0A239HCD3"/>
<dbReference type="GO" id="GO:0016405">
    <property type="term" value="F:CoA-ligase activity"/>
    <property type="evidence" value="ECO:0007669"/>
    <property type="project" value="TreeGrafter"/>
</dbReference>
<feature type="domain" description="AMP-binding enzyme C-terminal" evidence="7">
    <location>
        <begin position="431"/>
        <end position="506"/>
    </location>
</feature>
<reference evidence="8 9" key="1">
    <citation type="submission" date="2017-06" db="EMBL/GenBank/DDBJ databases">
        <authorList>
            <person name="Kim H.J."/>
            <person name="Triplett B.A."/>
        </authorList>
    </citation>
    <scope>NUCLEOTIDE SEQUENCE [LARGE SCALE GENOMIC DNA]</scope>
    <source>
        <strain evidence="8 9">DS15</strain>
    </source>
</reference>
<keyword evidence="2" id="KW-0436">Ligase</keyword>
<dbReference type="RefSeq" id="WP_089215627.1">
    <property type="nucleotide sequence ID" value="NZ_FZPA01000005.1"/>
</dbReference>
<dbReference type="InterPro" id="IPR000873">
    <property type="entry name" value="AMP-dep_synth/lig_dom"/>
</dbReference>